<reference evidence="2 3" key="1">
    <citation type="submission" date="2020-08" db="EMBL/GenBank/DDBJ databases">
        <title>Genomic Encyclopedia of Type Strains, Phase IV (KMG-IV): sequencing the most valuable type-strain genomes for metagenomic binning, comparative biology and taxonomic classification.</title>
        <authorList>
            <person name="Goeker M."/>
        </authorList>
    </citation>
    <scope>NUCLEOTIDE SEQUENCE [LARGE SCALE GENOMIC DNA]</scope>
    <source>
        <strain evidence="2 3">DSM 23562</strain>
    </source>
</reference>
<comment type="caution">
    <text evidence="2">The sequence shown here is derived from an EMBL/GenBank/DDBJ whole genome shotgun (WGS) entry which is preliminary data.</text>
</comment>
<feature type="transmembrane region" description="Helical" evidence="1">
    <location>
        <begin position="133"/>
        <end position="158"/>
    </location>
</feature>
<feature type="transmembrane region" description="Helical" evidence="1">
    <location>
        <begin position="44"/>
        <end position="68"/>
    </location>
</feature>
<organism evidence="2 3">
    <name type="scientific">Armatimonas rosea</name>
    <dbReference type="NCBI Taxonomy" id="685828"/>
    <lineage>
        <taxon>Bacteria</taxon>
        <taxon>Bacillati</taxon>
        <taxon>Armatimonadota</taxon>
        <taxon>Armatimonadia</taxon>
        <taxon>Armatimonadales</taxon>
        <taxon>Armatimonadaceae</taxon>
        <taxon>Armatimonas</taxon>
    </lineage>
</organism>
<gene>
    <name evidence="2" type="ORF">HNQ39_003881</name>
</gene>
<keyword evidence="3" id="KW-1185">Reference proteome</keyword>
<protein>
    <submittedName>
        <fullName evidence="2">Rod shape-determining protein MreD</fullName>
    </submittedName>
</protein>
<dbReference type="EMBL" id="JACHGW010000003">
    <property type="protein sequence ID" value="MBB6052071.1"/>
    <property type="molecule type" value="Genomic_DNA"/>
</dbReference>
<sequence>MAASTGPELSPRALGGYVVFLFLGLGLQAVFAGRITLLGGQPDFLLALALCVALFTDAPTGAAAGFVSGLMTAAVTGQTMGTYLVTRTIAAALVGWLRKRFVRAGVLITLLGVGAGSIVAGTLYGLSNPRIGLAHWASLTFVGALFNMLVAVPVAVVLRLQTRS</sequence>
<feature type="transmembrane region" description="Helical" evidence="1">
    <location>
        <begin position="104"/>
        <end position="127"/>
    </location>
</feature>
<name>A0A7W9SSU7_ARMRO</name>
<dbReference type="Proteomes" id="UP000520814">
    <property type="component" value="Unassembled WGS sequence"/>
</dbReference>
<proteinExistence type="predicted"/>
<dbReference type="RefSeq" id="WP_184200310.1">
    <property type="nucleotide sequence ID" value="NZ_JACHGW010000003.1"/>
</dbReference>
<evidence type="ECO:0000256" key="1">
    <source>
        <dbReference type="SAM" id="Phobius"/>
    </source>
</evidence>
<evidence type="ECO:0000313" key="2">
    <source>
        <dbReference type="EMBL" id="MBB6052071.1"/>
    </source>
</evidence>
<accession>A0A7W9SSU7</accession>
<keyword evidence="1" id="KW-0472">Membrane</keyword>
<dbReference type="AlphaFoldDB" id="A0A7W9SSU7"/>
<feature type="transmembrane region" description="Helical" evidence="1">
    <location>
        <begin position="80"/>
        <end position="97"/>
    </location>
</feature>
<keyword evidence="1" id="KW-1133">Transmembrane helix</keyword>
<keyword evidence="1" id="KW-0812">Transmembrane</keyword>
<evidence type="ECO:0000313" key="3">
    <source>
        <dbReference type="Proteomes" id="UP000520814"/>
    </source>
</evidence>
<feature type="transmembrane region" description="Helical" evidence="1">
    <location>
        <begin position="14"/>
        <end position="32"/>
    </location>
</feature>